<accession>A0ACC3TC75</accession>
<evidence type="ECO:0000313" key="1">
    <source>
        <dbReference type="EMBL" id="KAK9240502.1"/>
    </source>
</evidence>
<proteinExistence type="predicted"/>
<protein>
    <submittedName>
        <fullName evidence="1">Nucleoporin protein Ndc1-Nup</fullName>
    </submittedName>
</protein>
<reference evidence="2" key="1">
    <citation type="journal article" date="2024" name="Front. Bioeng. Biotechnol.">
        <title>Genome-scale model development and genomic sequencing of the oleaginous clade Lipomyces.</title>
        <authorList>
            <person name="Czajka J.J."/>
            <person name="Han Y."/>
            <person name="Kim J."/>
            <person name="Mondo S.J."/>
            <person name="Hofstad B.A."/>
            <person name="Robles A."/>
            <person name="Haridas S."/>
            <person name="Riley R."/>
            <person name="LaButti K."/>
            <person name="Pangilinan J."/>
            <person name="Andreopoulos W."/>
            <person name="Lipzen A."/>
            <person name="Yan J."/>
            <person name="Wang M."/>
            <person name="Ng V."/>
            <person name="Grigoriev I.V."/>
            <person name="Spatafora J.W."/>
            <person name="Magnuson J.K."/>
            <person name="Baker S.E."/>
            <person name="Pomraning K.R."/>
        </authorList>
    </citation>
    <scope>NUCLEOTIDE SEQUENCE [LARGE SCALE GENOMIC DNA]</scope>
    <source>
        <strain evidence="2">CBS 7786</strain>
    </source>
</reference>
<evidence type="ECO:0000313" key="2">
    <source>
        <dbReference type="Proteomes" id="UP001433508"/>
    </source>
</evidence>
<organism evidence="1 2">
    <name type="scientific">Lipomyces kononenkoae</name>
    <name type="common">Yeast</name>
    <dbReference type="NCBI Taxonomy" id="34357"/>
    <lineage>
        <taxon>Eukaryota</taxon>
        <taxon>Fungi</taxon>
        <taxon>Dikarya</taxon>
        <taxon>Ascomycota</taxon>
        <taxon>Saccharomycotina</taxon>
        <taxon>Lipomycetes</taxon>
        <taxon>Lipomycetales</taxon>
        <taxon>Lipomycetaceae</taxon>
        <taxon>Lipomyces</taxon>
    </lineage>
</organism>
<keyword evidence="2" id="KW-1185">Reference proteome</keyword>
<comment type="caution">
    <text evidence="1">The sequence shown here is derived from an EMBL/GenBank/DDBJ whole genome shotgun (WGS) entry which is preliminary data.</text>
</comment>
<sequence length="614" mass="70138">MVSLGTLPHTASGRSEPTHYHVFYTAVLQLRYGHLSKMTFLTLWALGAPISLVWHGVMMMFVPFFGLLGFIAIFPIYVLRKARIHTDTRTQPSIALEVYRRLFSKSYVRVSIIYLFSSYIITQIYCSEFSDLTVFLPKRDFELSKVNEKRIYINSFSVYIALVYAAIHCLQDKDRLVLPSVKTDPMLRVKRIIYPEFRKSFGLSAALSIAFIPTYLPFRGYIWRVTLYFARFLATLHKSTATGSFPITPLHSFLLSFTLLFMWNMANGMCTIYLTLGALHRGKGISEMSVDPNGTLLTGLRRGSKRQFTRRTAFQELRFIAYSDGRRRDSIYKDVEKPSTWQQISVECLNVLQSLRNNFVIKSDLPGKSNPQQPVAPVSIRPILFTSPTPPPLKMRRENIFLSTGPLNESPASKLERRLLEGLQDPQAVQSSVAIARFQDFQKWLRRGREEFWTYITAFLSTPYGAPFRCTIQRRVSKLVSNRELVSDAINALADLVVNSIVEDAFGTVQRDIPRILNEFDQTITLLESFILKPPLHWSDVSNKKKLVNGKNPIGSSDTIELDEVDILVEDLTEAFDIIVHTFDRYLLGMGLTPEVLTRINSHRAIGLRTGIRD</sequence>
<name>A0ACC3TC75_LIPKO</name>
<gene>
    <name evidence="1" type="ORF">V1525DRAFT_453946</name>
</gene>
<dbReference type="EMBL" id="MU971339">
    <property type="protein sequence ID" value="KAK9240502.1"/>
    <property type="molecule type" value="Genomic_DNA"/>
</dbReference>
<dbReference type="Proteomes" id="UP001433508">
    <property type="component" value="Unassembled WGS sequence"/>
</dbReference>